<dbReference type="AlphaFoldDB" id="A0A9P8W0G7"/>
<organism evidence="10 11">
    <name type="scientific">Thelonectria olida</name>
    <dbReference type="NCBI Taxonomy" id="1576542"/>
    <lineage>
        <taxon>Eukaryota</taxon>
        <taxon>Fungi</taxon>
        <taxon>Dikarya</taxon>
        <taxon>Ascomycota</taxon>
        <taxon>Pezizomycotina</taxon>
        <taxon>Sordariomycetes</taxon>
        <taxon>Hypocreomycetidae</taxon>
        <taxon>Hypocreales</taxon>
        <taxon>Nectriaceae</taxon>
        <taxon>Thelonectria</taxon>
    </lineage>
</organism>
<dbReference type="Pfam" id="PF14558">
    <property type="entry name" value="TRP_N"/>
    <property type="match status" value="1"/>
</dbReference>
<evidence type="ECO:0000313" key="11">
    <source>
        <dbReference type="Proteomes" id="UP000777438"/>
    </source>
</evidence>
<dbReference type="PANTHER" id="PTHR31145:SF2">
    <property type="entry name" value="FLAVIN CARRIER PROTEIN 2"/>
    <property type="match status" value="1"/>
</dbReference>
<dbReference type="InterPro" id="IPR040241">
    <property type="entry name" value="TRP_Flc/Pkd2-like"/>
</dbReference>
<feature type="domain" description="ML-like" evidence="9">
    <location>
        <begin position="26"/>
        <end position="166"/>
    </location>
</feature>
<evidence type="ECO:0000259" key="9">
    <source>
        <dbReference type="SMART" id="SM01320"/>
    </source>
</evidence>
<evidence type="ECO:0000256" key="4">
    <source>
        <dbReference type="ARBA" id="ARBA00022729"/>
    </source>
</evidence>
<evidence type="ECO:0000256" key="1">
    <source>
        <dbReference type="ARBA" id="ARBA00004141"/>
    </source>
</evidence>
<evidence type="ECO:0000256" key="8">
    <source>
        <dbReference type="SAM" id="SignalP"/>
    </source>
</evidence>
<feature type="signal peptide" evidence="8">
    <location>
        <begin position="1"/>
        <end position="24"/>
    </location>
</feature>
<evidence type="ECO:0000256" key="7">
    <source>
        <dbReference type="SAM" id="Phobius"/>
    </source>
</evidence>
<comment type="subcellular location">
    <subcellularLocation>
        <location evidence="1">Membrane</location>
        <topology evidence="1">Multi-pass membrane protein</topology>
    </subcellularLocation>
</comment>
<feature type="transmembrane region" description="Helical" evidence="7">
    <location>
        <begin position="326"/>
        <end position="345"/>
    </location>
</feature>
<feature type="transmembrane region" description="Helical" evidence="7">
    <location>
        <begin position="546"/>
        <end position="579"/>
    </location>
</feature>
<dbReference type="InterPro" id="IPR010308">
    <property type="entry name" value="TRP_C"/>
</dbReference>
<keyword evidence="4 8" id="KW-0732">Signal</keyword>
<keyword evidence="3 7" id="KW-0812">Transmembrane</keyword>
<dbReference type="EMBL" id="JAGPYM010000015">
    <property type="protein sequence ID" value="KAH6886967.1"/>
    <property type="molecule type" value="Genomic_DNA"/>
</dbReference>
<feature type="transmembrane region" description="Helical" evidence="7">
    <location>
        <begin position="366"/>
        <end position="391"/>
    </location>
</feature>
<feature type="transmembrane region" description="Helical" evidence="7">
    <location>
        <begin position="462"/>
        <end position="482"/>
    </location>
</feature>
<proteinExistence type="inferred from homology"/>
<keyword evidence="11" id="KW-1185">Reference proteome</keyword>
<name>A0A9P8W0G7_9HYPO</name>
<dbReference type="Pfam" id="PF06011">
    <property type="entry name" value="TRP"/>
    <property type="match status" value="1"/>
</dbReference>
<dbReference type="Proteomes" id="UP000777438">
    <property type="component" value="Unassembled WGS sequence"/>
</dbReference>
<accession>A0A9P8W0G7</accession>
<comment type="similarity">
    <text evidence="2">Belongs to the transient receptor potential (TRP) ion channel family.</text>
</comment>
<dbReference type="PANTHER" id="PTHR31145">
    <property type="entry name" value="INTEGRAL MEMBRANE PROTEIN (AFU_ORTHOLOGUE AFUA_7G01610)"/>
    <property type="match status" value="1"/>
</dbReference>
<keyword evidence="5 7" id="KW-1133">Transmembrane helix</keyword>
<dbReference type="OrthoDB" id="5212126at2759"/>
<keyword evidence="6 7" id="KW-0472">Membrane</keyword>
<protein>
    <submittedName>
        <fullName evidence="10">DUF907 domain-containing protein</fullName>
    </submittedName>
</protein>
<feature type="transmembrane region" description="Helical" evidence="7">
    <location>
        <begin position="403"/>
        <end position="425"/>
    </location>
</feature>
<evidence type="ECO:0000256" key="6">
    <source>
        <dbReference type="ARBA" id="ARBA00023136"/>
    </source>
</evidence>
<dbReference type="InterPro" id="IPR032800">
    <property type="entry name" value="TRP_N"/>
</dbReference>
<feature type="chain" id="PRO_5040267834" evidence="8">
    <location>
        <begin position="25"/>
        <end position="621"/>
    </location>
</feature>
<feature type="transmembrane region" description="Helical" evidence="7">
    <location>
        <begin position="520"/>
        <end position="540"/>
    </location>
</feature>
<dbReference type="GO" id="GO:0055085">
    <property type="term" value="P:transmembrane transport"/>
    <property type="evidence" value="ECO:0007669"/>
    <property type="project" value="TreeGrafter"/>
</dbReference>
<feature type="non-terminal residue" evidence="10">
    <location>
        <position position="621"/>
    </location>
</feature>
<evidence type="ECO:0000256" key="2">
    <source>
        <dbReference type="ARBA" id="ARBA00010642"/>
    </source>
</evidence>
<reference evidence="10 11" key="1">
    <citation type="journal article" date="2021" name="Nat. Commun.">
        <title>Genetic determinants of endophytism in the Arabidopsis root mycobiome.</title>
        <authorList>
            <person name="Mesny F."/>
            <person name="Miyauchi S."/>
            <person name="Thiergart T."/>
            <person name="Pickel B."/>
            <person name="Atanasova L."/>
            <person name="Karlsson M."/>
            <person name="Huettel B."/>
            <person name="Barry K.W."/>
            <person name="Haridas S."/>
            <person name="Chen C."/>
            <person name="Bauer D."/>
            <person name="Andreopoulos W."/>
            <person name="Pangilinan J."/>
            <person name="LaButti K."/>
            <person name="Riley R."/>
            <person name="Lipzen A."/>
            <person name="Clum A."/>
            <person name="Drula E."/>
            <person name="Henrissat B."/>
            <person name="Kohler A."/>
            <person name="Grigoriev I.V."/>
            <person name="Martin F.M."/>
            <person name="Hacquard S."/>
        </authorList>
    </citation>
    <scope>NUCLEOTIDE SEQUENCE [LARGE SCALE GENOMIC DNA]</scope>
    <source>
        <strain evidence="10 11">MPI-CAGE-CH-0241</strain>
    </source>
</reference>
<gene>
    <name evidence="10" type="ORF">B0T10DRAFT_378169</name>
</gene>
<evidence type="ECO:0000256" key="5">
    <source>
        <dbReference type="ARBA" id="ARBA00022989"/>
    </source>
</evidence>
<sequence>MKWPLTPPLVALSWLLALASMASADRMVQSTSLNTCQADSGFSASLFHVVFTPSNGSATINIIAISSVEGYVVFDLTLNIYGYRAIRTTVNPCGTNMRGLCPMASGKINQVFSIPIGVEQANKNIPGIAYTIPDLDATARVFVNKTDTGESVACVEADFSNGKTVDLVAVKWATAIITLLGLLSAALLSGLGHINAAAHLSANTLSLFGYFQAQAILGLTGVHMPPIAQAWTQDFVWSMGIIRVGWMQRVFKWYQRATGGTPATLFDVLRTASVQVQKRSLDLAEGVVKRSNVQLSTGSYVVYGIQRVAFRARIESTNVFMTGQTFFYVLVVFSTLALIMAKFVLDGLVRQKWIKAERFLEFRNGWLSILKGILFRITLLAAPAMTILCLWEFTQVDSPAEVVIAVFLLGGMCGTLGWAAIKIIAIARRSITMHQNPAYILYADPLTLNTWGFLYIQFRASAYYYLMPMLAYTVVKALFVSLSQHNGTVQAIALFIIEIAALISASVLRPWMDKSTNSFNIAICVMNVLNAIFLFIFTNVVDAPAIVVGVTGVVLFIANAAFSLVLLIMVLISSILVFWRKNPDNRYQFMADDRGSFMKSQTQVNATTELDALGVIARGNE</sequence>
<feature type="transmembrane region" description="Helical" evidence="7">
    <location>
        <begin position="488"/>
        <end position="508"/>
    </location>
</feature>
<dbReference type="GO" id="GO:0016020">
    <property type="term" value="C:membrane"/>
    <property type="evidence" value="ECO:0007669"/>
    <property type="project" value="UniProtKB-SubCell"/>
</dbReference>
<evidence type="ECO:0000256" key="3">
    <source>
        <dbReference type="ARBA" id="ARBA00022692"/>
    </source>
</evidence>
<dbReference type="SMART" id="SM01320">
    <property type="entry name" value="TRP_N"/>
    <property type="match status" value="1"/>
</dbReference>
<evidence type="ECO:0000313" key="10">
    <source>
        <dbReference type="EMBL" id="KAH6886967.1"/>
    </source>
</evidence>
<dbReference type="GO" id="GO:0009272">
    <property type="term" value="P:fungal-type cell wall biogenesis"/>
    <property type="evidence" value="ECO:0007669"/>
    <property type="project" value="TreeGrafter"/>
</dbReference>
<comment type="caution">
    <text evidence="10">The sequence shown here is derived from an EMBL/GenBank/DDBJ whole genome shotgun (WGS) entry which is preliminary data.</text>
</comment>